<dbReference type="AlphaFoldDB" id="A0A1G6H900"/>
<dbReference type="Proteomes" id="UP000243468">
    <property type="component" value="Unassembled WGS sequence"/>
</dbReference>
<evidence type="ECO:0000313" key="2">
    <source>
        <dbReference type="EMBL" id="SDB90757.1"/>
    </source>
</evidence>
<keyword evidence="1" id="KW-0472">Membrane</keyword>
<keyword evidence="1" id="KW-0812">Transmembrane</keyword>
<gene>
    <name evidence="2" type="ORF">SAMN05421732_101843</name>
</gene>
<dbReference type="RefSeq" id="WP_261183114.1">
    <property type="nucleotide sequence ID" value="NZ_BAABKJ010000005.1"/>
</dbReference>
<sequence length="42" mass="5097">MLHMTHNYLLGLIALVVSFCFTFYVPIGYFWFKARQQRNQNK</sequence>
<dbReference type="STRING" id="1226327.SAMN05421732_101843"/>
<proteinExistence type="predicted"/>
<evidence type="ECO:0008006" key="4">
    <source>
        <dbReference type="Google" id="ProtNLM"/>
    </source>
</evidence>
<keyword evidence="3" id="KW-1185">Reference proteome</keyword>
<evidence type="ECO:0000256" key="1">
    <source>
        <dbReference type="SAM" id="Phobius"/>
    </source>
</evidence>
<feature type="transmembrane region" description="Helical" evidence="1">
    <location>
        <begin position="12"/>
        <end position="32"/>
    </location>
</feature>
<organism evidence="2 3">
    <name type="scientific">Acinetobacter kookii</name>
    <dbReference type="NCBI Taxonomy" id="1226327"/>
    <lineage>
        <taxon>Bacteria</taxon>
        <taxon>Pseudomonadati</taxon>
        <taxon>Pseudomonadota</taxon>
        <taxon>Gammaproteobacteria</taxon>
        <taxon>Moraxellales</taxon>
        <taxon>Moraxellaceae</taxon>
        <taxon>Acinetobacter</taxon>
    </lineage>
</organism>
<accession>A0A1G6H900</accession>
<protein>
    <recommendedName>
        <fullName evidence="4">Preprotein translocase subunit YajC</fullName>
    </recommendedName>
</protein>
<dbReference type="EMBL" id="FMYO01000001">
    <property type="protein sequence ID" value="SDB90757.1"/>
    <property type="molecule type" value="Genomic_DNA"/>
</dbReference>
<keyword evidence="1" id="KW-1133">Transmembrane helix</keyword>
<reference evidence="3" key="1">
    <citation type="submission" date="2016-09" db="EMBL/GenBank/DDBJ databases">
        <authorList>
            <person name="Varghese N."/>
            <person name="Submissions S."/>
        </authorList>
    </citation>
    <scope>NUCLEOTIDE SEQUENCE [LARGE SCALE GENOMIC DNA]</scope>
    <source>
        <strain evidence="3">ANC 4667</strain>
    </source>
</reference>
<evidence type="ECO:0000313" key="3">
    <source>
        <dbReference type="Proteomes" id="UP000243468"/>
    </source>
</evidence>
<name>A0A1G6H900_9GAMM</name>